<feature type="compositionally biased region" description="Basic residues" evidence="5">
    <location>
        <begin position="1"/>
        <end position="11"/>
    </location>
</feature>
<evidence type="ECO:0000256" key="1">
    <source>
        <dbReference type="ARBA" id="ARBA00022723"/>
    </source>
</evidence>
<accession>A0A0P7UEX8</accession>
<dbReference type="PROSITE" id="PS50023">
    <property type="entry name" value="LIM_DOMAIN_2"/>
    <property type="match status" value="1"/>
</dbReference>
<comment type="caution">
    <text evidence="7">The sequence shown here is derived from an EMBL/GenBank/DDBJ whole genome shotgun (WGS) entry which is preliminary data.</text>
</comment>
<dbReference type="PANTHER" id="PTHR24213:SF18">
    <property type="entry name" value="ACTIN-BINDING LIM PROTEIN 1"/>
    <property type="match status" value="1"/>
</dbReference>
<dbReference type="SMART" id="SM00132">
    <property type="entry name" value="LIM"/>
    <property type="match status" value="1"/>
</dbReference>
<evidence type="ECO:0000256" key="5">
    <source>
        <dbReference type="SAM" id="MobiDB-lite"/>
    </source>
</evidence>
<dbReference type="GO" id="GO:0046872">
    <property type="term" value="F:metal ion binding"/>
    <property type="evidence" value="ECO:0007669"/>
    <property type="project" value="UniProtKB-KW"/>
</dbReference>
<protein>
    <recommendedName>
        <fullName evidence="6">LIM zinc-binding domain-containing protein</fullName>
    </recommendedName>
</protein>
<reference evidence="7 8" key="1">
    <citation type="submission" date="2015-08" db="EMBL/GenBank/DDBJ databases">
        <title>The genome of the Asian arowana (Scleropages formosus).</title>
        <authorList>
            <person name="Tan M.H."/>
            <person name="Gan H.M."/>
            <person name="Croft L.J."/>
            <person name="Austin C.M."/>
        </authorList>
    </citation>
    <scope>NUCLEOTIDE SEQUENCE [LARGE SCALE GENOMIC DNA]</scope>
    <source>
        <strain evidence="7">Aro1</strain>
    </source>
</reference>
<feature type="region of interest" description="Disordered" evidence="5">
    <location>
        <begin position="1"/>
        <end position="36"/>
    </location>
</feature>
<dbReference type="STRING" id="113540.ENSSFOP00015049842"/>
<gene>
    <name evidence="7" type="ORF">Z043_108151</name>
</gene>
<dbReference type="PANTHER" id="PTHR24213">
    <property type="entry name" value="ACTIN-BINDING LIM PROTEIN"/>
    <property type="match status" value="1"/>
</dbReference>
<dbReference type="InterPro" id="IPR001781">
    <property type="entry name" value="Znf_LIM"/>
</dbReference>
<dbReference type="Proteomes" id="UP000034805">
    <property type="component" value="Unassembled WGS sequence"/>
</dbReference>
<dbReference type="FunFam" id="2.10.110.10:FF:000003">
    <property type="entry name" value="actin-binding LIM protein 1 isoform X1"/>
    <property type="match status" value="1"/>
</dbReference>
<dbReference type="GO" id="GO:0051015">
    <property type="term" value="F:actin filament binding"/>
    <property type="evidence" value="ECO:0007669"/>
    <property type="project" value="TreeGrafter"/>
</dbReference>
<evidence type="ECO:0000256" key="3">
    <source>
        <dbReference type="ARBA" id="ARBA00023038"/>
    </source>
</evidence>
<feature type="non-terminal residue" evidence="7">
    <location>
        <position position="172"/>
    </location>
</feature>
<dbReference type="Pfam" id="PF00412">
    <property type="entry name" value="LIM"/>
    <property type="match status" value="1"/>
</dbReference>
<dbReference type="SUPFAM" id="SSF57716">
    <property type="entry name" value="Glucocorticoid receptor-like (DNA-binding domain)"/>
    <property type="match status" value="1"/>
</dbReference>
<dbReference type="GO" id="GO:0060271">
    <property type="term" value="P:cilium assembly"/>
    <property type="evidence" value="ECO:0007669"/>
    <property type="project" value="TreeGrafter"/>
</dbReference>
<keyword evidence="3 4" id="KW-0440">LIM domain</keyword>
<name>A0A0P7UEX8_SCLFO</name>
<dbReference type="Gene3D" id="2.10.110.10">
    <property type="entry name" value="Cysteine Rich Protein"/>
    <property type="match status" value="1"/>
</dbReference>
<keyword evidence="1 4" id="KW-0479">Metal-binding</keyword>
<dbReference type="InterPro" id="IPR051618">
    <property type="entry name" value="Actin-binding_LIM"/>
</dbReference>
<proteinExistence type="predicted"/>
<keyword evidence="2 4" id="KW-0862">Zinc</keyword>
<evidence type="ECO:0000256" key="4">
    <source>
        <dbReference type="PROSITE-ProRule" id="PRU00125"/>
    </source>
</evidence>
<evidence type="ECO:0000259" key="6">
    <source>
        <dbReference type="PROSITE" id="PS50023"/>
    </source>
</evidence>
<dbReference type="EMBL" id="JARO02002374">
    <property type="protein sequence ID" value="KPP72820.1"/>
    <property type="molecule type" value="Genomic_DNA"/>
</dbReference>
<sequence length="172" mass="18828">MQPTTSRHKCPGFKEPQGTLDGLTSVPHAREPWYGGEGAERTRLGRMCGCDLAQGGFFMKNGDYLCTLDYQRMHGTRCNGCGDFVEGEVVTALGKTYHPNCFVCTLCNPCRRAPKTSVVRAVSGSASHPTRISTPTPLHRCARATQHQWNLPAFASREPDLSVVLLGIRPAH</sequence>
<dbReference type="AlphaFoldDB" id="A0A0P7UEX8"/>
<evidence type="ECO:0000313" key="8">
    <source>
        <dbReference type="Proteomes" id="UP000034805"/>
    </source>
</evidence>
<feature type="domain" description="LIM zinc-binding" evidence="6">
    <location>
        <begin position="76"/>
        <end position="152"/>
    </location>
</feature>
<dbReference type="GO" id="GO:0030032">
    <property type="term" value="P:lamellipodium assembly"/>
    <property type="evidence" value="ECO:0007669"/>
    <property type="project" value="TreeGrafter"/>
</dbReference>
<evidence type="ECO:0000313" key="7">
    <source>
        <dbReference type="EMBL" id="KPP72820.1"/>
    </source>
</evidence>
<dbReference type="GO" id="GO:0001725">
    <property type="term" value="C:stress fiber"/>
    <property type="evidence" value="ECO:0007669"/>
    <property type="project" value="TreeGrafter"/>
</dbReference>
<organism evidence="7 8">
    <name type="scientific">Scleropages formosus</name>
    <name type="common">Asian bonytongue</name>
    <name type="synonym">Osteoglossum formosum</name>
    <dbReference type="NCBI Taxonomy" id="113540"/>
    <lineage>
        <taxon>Eukaryota</taxon>
        <taxon>Metazoa</taxon>
        <taxon>Chordata</taxon>
        <taxon>Craniata</taxon>
        <taxon>Vertebrata</taxon>
        <taxon>Euteleostomi</taxon>
        <taxon>Actinopterygii</taxon>
        <taxon>Neopterygii</taxon>
        <taxon>Teleostei</taxon>
        <taxon>Osteoglossocephala</taxon>
        <taxon>Osteoglossomorpha</taxon>
        <taxon>Osteoglossiformes</taxon>
        <taxon>Osteoglossidae</taxon>
        <taxon>Scleropages</taxon>
    </lineage>
</organism>
<evidence type="ECO:0000256" key="2">
    <source>
        <dbReference type="ARBA" id="ARBA00022833"/>
    </source>
</evidence>